<dbReference type="RefSeq" id="WP_318796802.1">
    <property type="nucleotide sequence ID" value="NZ_JARUJP010000003.1"/>
</dbReference>
<keyword evidence="3" id="KW-1003">Cell membrane</keyword>
<evidence type="ECO:0000313" key="9">
    <source>
        <dbReference type="EMBL" id="MDW8800247.1"/>
    </source>
</evidence>
<name>A0ABU4JQ29_9CLOT</name>
<feature type="transmembrane region" description="Helical" evidence="7">
    <location>
        <begin position="60"/>
        <end position="80"/>
    </location>
</feature>
<dbReference type="InterPro" id="IPR023090">
    <property type="entry name" value="UPF0702_alpha/beta_dom_sf"/>
</dbReference>
<evidence type="ECO:0000256" key="6">
    <source>
        <dbReference type="ARBA" id="ARBA00023136"/>
    </source>
</evidence>
<gene>
    <name evidence="9" type="ORF">P8V03_03665</name>
</gene>
<accession>A0ABU4JQ29</accession>
<evidence type="ECO:0000256" key="2">
    <source>
        <dbReference type="ARBA" id="ARBA00006448"/>
    </source>
</evidence>
<dbReference type="PANTHER" id="PTHR34582">
    <property type="entry name" value="UPF0702 TRANSMEMBRANE PROTEIN YCAP"/>
    <property type="match status" value="1"/>
</dbReference>
<reference evidence="9 10" key="1">
    <citation type="submission" date="2023-04" db="EMBL/GenBank/DDBJ databases">
        <title>Clostridium tannerae sp. nov., isolated from the fecal material of an alpaca.</title>
        <authorList>
            <person name="Miller S."/>
            <person name="Hendry M."/>
            <person name="King J."/>
            <person name="Sankaranarayanan K."/>
            <person name="Lawson P.A."/>
        </authorList>
    </citation>
    <scope>NUCLEOTIDE SEQUENCE [LARGE SCALE GENOMIC DNA]</scope>
    <source>
        <strain evidence="9 10">A1-XYC3</strain>
    </source>
</reference>
<keyword evidence="4 7" id="KW-0812">Transmembrane</keyword>
<dbReference type="Proteomes" id="UP001281656">
    <property type="component" value="Unassembled WGS sequence"/>
</dbReference>
<evidence type="ECO:0000259" key="8">
    <source>
        <dbReference type="Pfam" id="PF04239"/>
    </source>
</evidence>
<sequence>MEKVLLDTVIRGFGVYILALFLTRLIGRKLISQMTFFDFVIGVSMGSMITNVVVGQQFTATSAVTAFILFTALTILAEYLHIKSFKIRKVVNSEPVTLVQNGTIVEKNMKNIRMTINELMMKLREKNAFSLADVEFAIMETDGELSVLPKAEKQPLTPYHMKIQTAKSGLTRDIIIDGNLIEENLASTGLDKKWLKSQLNSQNIKDVSEVFYAGLDNRKKLHISKKNINNSEGHGKYGIE</sequence>
<evidence type="ECO:0000256" key="4">
    <source>
        <dbReference type="ARBA" id="ARBA00022692"/>
    </source>
</evidence>
<evidence type="ECO:0000256" key="7">
    <source>
        <dbReference type="SAM" id="Phobius"/>
    </source>
</evidence>
<keyword evidence="6 7" id="KW-0472">Membrane</keyword>
<comment type="similarity">
    <text evidence="2">Belongs to the UPF0702 family.</text>
</comment>
<dbReference type="PANTHER" id="PTHR34582:SF7">
    <property type="entry name" value="UPF0702 TRANSMEMBRANE PROTEIN YDFS"/>
    <property type="match status" value="1"/>
</dbReference>
<comment type="caution">
    <text evidence="9">The sequence shown here is derived from an EMBL/GenBank/DDBJ whole genome shotgun (WGS) entry which is preliminary data.</text>
</comment>
<dbReference type="Gene3D" id="3.30.240.20">
    <property type="entry name" value="bsu07140 like domains"/>
    <property type="match status" value="2"/>
</dbReference>
<evidence type="ECO:0000313" key="10">
    <source>
        <dbReference type="Proteomes" id="UP001281656"/>
    </source>
</evidence>
<feature type="transmembrane region" description="Helical" evidence="7">
    <location>
        <begin position="6"/>
        <end position="23"/>
    </location>
</feature>
<dbReference type="EMBL" id="JARUJP010000003">
    <property type="protein sequence ID" value="MDW8800247.1"/>
    <property type="molecule type" value="Genomic_DNA"/>
</dbReference>
<proteinExistence type="inferred from homology"/>
<feature type="domain" description="YetF C-terminal" evidence="8">
    <location>
        <begin position="83"/>
        <end position="214"/>
    </location>
</feature>
<evidence type="ECO:0000256" key="3">
    <source>
        <dbReference type="ARBA" id="ARBA00022475"/>
    </source>
</evidence>
<dbReference type="InterPro" id="IPR007353">
    <property type="entry name" value="DUF421"/>
</dbReference>
<protein>
    <submittedName>
        <fullName evidence="9">DUF421 domain-containing protein</fullName>
    </submittedName>
</protein>
<feature type="transmembrane region" description="Helical" evidence="7">
    <location>
        <begin position="35"/>
        <end position="54"/>
    </location>
</feature>
<keyword evidence="5 7" id="KW-1133">Transmembrane helix</keyword>
<organism evidence="9 10">
    <name type="scientific">Clostridium tanneri</name>
    <dbReference type="NCBI Taxonomy" id="3037988"/>
    <lineage>
        <taxon>Bacteria</taxon>
        <taxon>Bacillati</taxon>
        <taxon>Bacillota</taxon>
        <taxon>Clostridia</taxon>
        <taxon>Eubacteriales</taxon>
        <taxon>Clostridiaceae</taxon>
        <taxon>Clostridium</taxon>
    </lineage>
</organism>
<comment type="subcellular location">
    <subcellularLocation>
        <location evidence="1">Cell membrane</location>
        <topology evidence="1">Multi-pass membrane protein</topology>
    </subcellularLocation>
</comment>
<keyword evidence="10" id="KW-1185">Reference proteome</keyword>
<evidence type="ECO:0000256" key="5">
    <source>
        <dbReference type="ARBA" id="ARBA00022989"/>
    </source>
</evidence>
<dbReference type="Pfam" id="PF04239">
    <property type="entry name" value="DUF421"/>
    <property type="match status" value="1"/>
</dbReference>
<evidence type="ECO:0000256" key="1">
    <source>
        <dbReference type="ARBA" id="ARBA00004651"/>
    </source>
</evidence>